<dbReference type="PANTHER" id="PTHR10858">
    <property type="entry name" value="DEOXYRIBONUCLEASE II"/>
    <property type="match status" value="1"/>
</dbReference>
<dbReference type="GO" id="GO:0004531">
    <property type="term" value="F:deoxyribonuclease II activity"/>
    <property type="evidence" value="ECO:0007669"/>
    <property type="project" value="InterPro"/>
</dbReference>
<gene>
    <name evidence="4" type="ORF">CHLNCDRAFT_144354</name>
</gene>
<dbReference type="Pfam" id="PF03265">
    <property type="entry name" value="DNase_II"/>
    <property type="match status" value="1"/>
</dbReference>
<keyword evidence="5" id="KW-1185">Reference proteome</keyword>
<dbReference type="InterPro" id="IPR004947">
    <property type="entry name" value="DNase_II"/>
</dbReference>
<proteinExistence type="inferred from homology"/>
<reference evidence="4 5" key="1">
    <citation type="journal article" date="2010" name="Plant Cell">
        <title>The Chlorella variabilis NC64A genome reveals adaptation to photosymbiosis, coevolution with viruses, and cryptic sex.</title>
        <authorList>
            <person name="Blanc G."/>
            <person name="Duncan G."/>
            <person name="Agarkova I."/>
            <person name="Borodovsky M."/>
            <person name="Gurnon J."/>
            <person name="Kuo A."/>
            <person name="Lindquist E."/>
            <person name="Lucas S."/>
            <person name="Pangilinan J."/>
            <person name="Polle J."/>
            <person name="Salamov A."/>
            <person name="Terry A."/>
            <person name="Yamada T."/>
            <person name="Dunigan D.D."/>
            <person name="Grigoriev I.V."/>
            <person name="Claverie J.M."/>
            <person name="Van Etten J.L."/>
        </authorList>
    </citation>
    <scope>NUCLEOTIDE SEQUENCE [LARGE SCALE GENOMIC DNA]</scope>
    <source>
        <strain evidence="4 5">NC64A</strain>
    </source>
</reference>
<dbReference type="RefSeq" id="XP_005848704.1">
    <property type="nucleotide sequence ID" value="XM_005848642.1"/>
</dbReference>
<evidence type="ECO:0000313" key="4">
    <source>
        <dbReference type="EMBL" id="EFN56602.1"/>
    </source>
</evidence>
<organism evidence="5">
    <name type="scientific">Chlorella variabilis</name>
    <name type="common">Green alga</name>
    <dbReference type="NCBI Taxonomy" id="554065"/>
    <lineage>
        <taxon>Eukaryota</taxon>
        <taxon>Viridiplantae</taxon>
        <taxon>Chlorophyta</taxon>
        <taxon>core chlorophytes</taxon>
        <taxon>Trebouxiophyceae</taxon>
        <taxon>Chlorellales</taxon>
        <taxon>Chlorellaceae</taxon>
        <taxon>Chlorella clade</taxon>
        <taxon>Chlorella</taxon>
    </lineage>
</organism>
<sequence>MSAGDDGWEGSVGAGDSKKKTLGDNLEEFFFAASTFDADGPDGASEFLVTLLDADGNALAEYYSDAGCIDAPLYSQCPSLSPGKFVISCLNSDHPCPMRLEVYKTGSCGDEPATDATSTTDDTSTANRPEPNIDAGPEEAPAAGSASSGSSSDPSSSGGASVPAAVTATCHQPSGGGDDIMDIDLESGKFDQQQFMELLQWDDINTWVREHVKLPDVQGCWMYNNEPPDESDNSAFGHAKGVVMWNQDSDIQDQVQHMQARVYYAWPQHTALDFRKNAQSPANYRDMQLSAGVSHYAKSGMDEKDDGADYYKSLAGHYGGCWLEENRRCVSTSTVMNITQLTVPGRRADGKPDYSLGSEHAKMAVCKEQHLVMVGDCNNTIPQRKRGGGGIVLHDKRLHQMITDMVVESGTP</sequence>
<dbReference type="EMBL" id="GL433841">
    <property type="protein sequence ID" value="EFN56602.1"/>
    <property type="molecule type" value="Genomic_DNA"/>
</dbReference>
<dbReference type="InParanoid" id="E1ZB90"/>
<name>E1ZB90_CHLVA</name>
<feature type="region of interest" description="Disordered" evidence="3">
    <location>
        <begin position="107"/>
        <end position="183"/>
    </location>
</feature>
<evidence type="ECO:0000256" key="2">
    <source>
        <dbReference type="ARBA" id="ARBA00022801"/>
    </source>
</evidence>
<comment type="similarity">
    <text evidence="1">Belongs to the DNase II family.</text>
</comment>
<dbReference type="OrthoDB" id="514146at2759"/>
<dbReference type="AlphaFoldDB" id="E1ZB90"/>
<accession>E1ZB90</accession>
<dbReference type="Proteomes" id="UP000008141">
    <property type="component" value="Unassembled WGS sequence"/>
</dbReference>
<feature type="compositionally biased region" description="Low complexity" evidence="3">
    <location>
        <begin position="134"/>
        <end position="169"/>
    </location>
</feature>
<keyword evidence="2" id="KW-0378">Hydrolase</keyword>
<dbReference type="GeneID" id="17355922"/>
<protein>
    <submittedName>
        <fullName evidence="4">Uncharacterized protein</fullName>
    </submittedName>
</protein>
<feature type="compositionally biased region" description="Low complexity" evidence="3">
    <location>
        <begin position="114"/>
        <end position="126"/>
    </location>
</feature>
<evidence type="ECO:0000256" key="1">
    <source>
        <dbReference type="ARBA" id="ARBA00007527"/>
    </source>
</evidence>
<evidence type="ECO:0000256" key="3">
    <source>
        <dbReference type="SAM" id="MobiDB-lite"/>
    </source>
</evidence>
<dbReference type="KEGG" id="cvr:CHLNCDRAFT_144354"/>
<dbReference type="PANTHER" id="PTHR10858:SF23">
    <property type="entry name" value="DEOXYRIBONUCLEASE II"/>
    <property type="match status" value="1"/>
</dbReference>
<evidence type="ECO:0000313" key="5">
    <source>
        <dbReference type="Proteomes" id="UP000008141"/>
    </source>
</evidence>